<dbReference type="Proteomes" id="UP001430848">
    <property type="component" value="Unassembled WGS sequence"/>
</dbReference>
<dbReference type="EMBL" id="JAKNSF020000054">
    <property type="protein sequence ID" value="KAK7724803.1"/>
    <property type="molecule type" value="Genomic_DNA"/>
</dbReference>
<evidence type="ECO:0000256" key="1">
    <source>
        <dbReference type="ARBA" id="ARBA00001913"/>
    </source>
</evidence>
<reference evidence="8 9" key="1">
    <citation type="submission" date="2024-02" db="EMBL/GenBank/DDBJ databases">
        <title>De novo assembly and annotation of 12 fungi associated with fruit tree decline syndrome in Ontario, Canada.</title>
        <authorList>
            <person name="Sulman M."/>
            <person name="Ellouze W."/>
            <person name="Ilyukhin E."/>
        </authorList>
    </citation>
    <scope>NUCLEOTIDE SEQUENCE [LARGE SCALE GENOMIC DNA]</scope>
    <source>
        <strain evidence="8 9">M169</strain>
    </source>
</reference>
<evidence type="ECO:0000256" key="2">
    <source>
        <dbReference type="ARBA" id="ARBA00004922"/>
    </source>
</evidence>
<evidence type="ECO:0000256" key="6">
    <source>
        <dbReference type="ARBA" id="ARBA00023157"/>
    </source>
</evidence>
<dbReference type="Pfam" id="PF01532">
    <property type="entry name" value="Glyco_hydro_47"/>
    <property type="match status" value="1"/>
</dbReference>
<evidence type="ECO:0000256" key="5">
    <source>
        <dbReference type="ARBA" id="ARBA00022801"/>
    </source>
</evidence>
<comment type="similarity">
    <text evidence="3">Belongs to the LOR family.</text>
</comment>
<dbReference type="Gene3D" id="1.50.10.10">
    <property type="match status" value="1"/>
</dbReference>
<evidence type="ECO:0000256" key="7">
    <source>
        <dbReference type="RuleBase" id="RU361193"/>
    </source>
</evidence>
<dbReference type="SUPFAM" id="SSF48225">
    <property type="entry name" value="Seven-hairpin glycosidases"/>
    <property type="match status" value="1"/>
</dbReference>
<keyword evidence="5 7" id="KW-0378">Hydrolase</keyword>
<dbReference type="SUPFAM" id="SSF54518">
    <property type="entry name" value="Tubby C-terminal domain-like"/>
    <property type="match status" value="1"/>
</dbReference>
<keyword evidence="7" id="KW-0326">Glycosidase</keyword>
<dbReference type="PRINTS" id="PR00747">
    <property type="entry name" value="GLYHDRLASE47"/>
</dbReference>
<gene>
    <name evidence="8" type="ORF">SLS63_008497</name>
</gene>
<dbReference type="Pfam" id="PF04525">
    <property type="entry name" value="LOR"/>
    <property type="match status" value="1"/>
</dbReference>
<keyword evidence="9" id="KW-1185">Reference proteome</keyword>
<dbReference type="PANTHER" id="PTHR11742:SF89">
    <property type="entry name" value="ALPHA-1,2-MANNOSIDASE"/>
    <property type="match status" value="1"/>
</dbReference>
<dbReference type="Gene3D" id="2.40.160.200">
    <property type="entry name" value="LURP1-related"/>
    <property type="match status" value="1"/>
</dbReference>
<evidence type="ECO:0000256" key="3">
    <source>
        <dbReference type="ARBA" id="ARBA00005437"/>
    </source>
</evidence>
<dbReference type="InterPro" id="IPR012341">
    <property type="entry name" value="6hp_glycosidase-like_sf"/>
</dbReference>
<dbReference type="InterPro" id="IPR050749">
    <property type="entry name" value="Glycosyl_Hydrolase_47"/>
</dbReference>
<evidence type="ECO:0000313" key="8">
    <source>
        <dbReference type="EMBL" id="KAK7724803.1"/>
    </source>
</evidence>
<sequence>MGCSLYDDFYQAAQVAVELDWVNTTETAANLFETTIRHLGGLLSAYDLSGENALLLKAIELGDMLYMAFDTPNGIPGFWIDWNNARTGQQVAGTFDPSASPSSLCLEFTRLAQITQEDKYWSVVDRVREFLYRTQHESLLPGMWPRQINFQQQTVNSDNQFTLGALADSLYEYLPKMYILTGGLSETYETMYRKANILFSGDVFVRDDGRIDRDFETQHLGCFTGGMFLLGGQTFGIADHVRTGEKLARGCAWAYGAFPTGLMPEISGFVACPDLEPCEWDEARWAAEGDQQLAKGFKHARDPRYILRPEAIESVFYLYRVTGHEELRNIAWEMFQSVVKAAETGLAYSAIKDVRVVEETEKEDSMELDSIVENPIFIRAEHVAAEPSKLIAKQRGMSFSGGDITVWTKDPEADAGSHDNNKHPPSYICKGKAASWTQKRTVSDSAGLTLFEIYRKSTGVTWFVHVPGHDTQAGGRPLVTLAMEGSVFKDKFDVCVHGENGEDVQLRVRGQDIWKLRTNVYWGDKVVMTTKRQGKLDVYIPGKSLEWEVDVAPGFDTSLVRLRK</sequence>
<dbReference type="EC" id="3.2.1.-" evidence="7"/>
<comment type="caution">
    <text evidence="8">The sequence shown here is derived from an EMBL/GenBank/DDBJ whole genome shotgun (WGS) entry which is preliminary data.</text>
</comment>
<comment type="cofactor">
    <cofactor evidence="1">
        <name>Ca(2+)</name>
        <dbReference type="ChEBI" id="CHEBI:29108"/>
    </cofactor>
</comment>
<comment type="pathway">
    <text evidence="2">Protein modification; protein glycosylation.</text>
</comment>
<dbReference type="InterPro" id="IPR036026">
    <property type="entry name" value="Seven-hairpin_glycosidases"/>
</dbReference>
<dbReference type="InterPro" id="IPR007612">
    <property type="entry name" value="LOR"/>
</dbReference>
<evidence type="ECO:0000256" key="4">
    <source>
        <dbReference type="ARBA" id="ARBA00007658"/>
    </source>
</evidence>
<dbReference type="InterPro" id="IPR038595">
    <property type="entry name" value="LOR_sf"/>
</dbReference>
<dbReference type="InterPro" id="IPR025659">
    <property type="entry name" value="Tubby-like_C"/>
</dbReference>
<comment type="similarity">
    <text evidence="4 7">Belongs to the glycosyl hydrolase 47 family.</text>
</comment>
<protein>
    <recommendedName>
        <fullName evidence="7">alpha-1,2-Mannosidase</fullName>
        <ecNumber evidence="7">3.2.1.-</ecNumber>
    </recommendedName>
</protein>
<organism evidence="8 9">
    <name type="scientific">Diaporthe eres</name>
    <name type="common">Phomopsis oblonga</name>
    <dbReference type="NCBI Taxonomy" id="83184"/>
    <lineage>
        <taxon>Eukaryota</taxon>
        <taxon>Fungi</taxon>
        <taxon>Dikarya</taxon>
        <taxon>Ascomycota</taxon>
        <taxon>Pezizomycotina</taxon>
        <taxon>Sordariomycetes</taxon>
        <taxon>Sordariomycetidae</taxon>
        <taxon>Diaporthales</taxon>
        <taxon>Diaporthaceae</taxon>
        <taxon>Diaporthe</taxon>
        <taxon>Diaporthe eres species complex</taxon>
    </lineage>
</organism>
<accession>A0ABR1P2G6</accession>
<dbReference type="PANTHER" id="PTHR11742">
    <property type="entry name" value="MANNOSYL-OLIGOSACCHARIDE ALPHA-1,2-MANNOSIDASE-RELATED"/>
    <property type="match status" value="1"/>
</dbReference>
<dbReference type="InterPro" id="IPR001382">
    <property type="entry name" value="Glyco_hydro_47"/>
</dbReference>
<proteinExistence type="inferred from homology"/>
<keyword evidence="6" id="KW-1015">Disulfide bond</keyword>
<evidence type="ECO:0000313" key="9">
    <source>
        <dbReference type="Proteomes" id="UP001430848"/>
    </source>
</evidence>
<name>A0ABR1P2G6_DIAER</name>